<sequence>MGAKHEISILFLYEYKRGTNALRTTKILIIFLERTLEGNENLENEDRGRPSLVIDNEKLKSTVESDLRQTVRELLEVFGVSKSSISNYLEEIGKTKKLDQ</sequence>
<reference evidence="1" key="1">
    <citation type="submission" date="2014-09" db="EMBL/GenBank/DDBJ databases">
        <authorList>
            <person name="Aslett A.Martin."/>
        </authorList>
    </citation>
    <scope>NUCLEOTIDE SEQUENCE</scope>
    <source>
        <strain evidence="1">ED321 Heterogonic</strain>
    </source>
</reference>
<evidence type="ECO:0000313" key="4">
    <source>
        <dbReference type="WormBase" id="SRAE_X000162100"/>
    </source>
</evidence>
<dbReference type="Gene3D" id="1.10.10.10">
    <property type="entry name" value="Winged helix-like DNA-binding domain superfamily/Winged helix DNA-binding domain"/>
    <property type="match status" value="1"/>
</dbReference>
<dbReference type="GO" id="GO:0008168">
    <property type="term" value="F:methyltransferase activity"/>
    <property type="evidence" value="ECO:0007669"/>
    <property type="project" value="UniProtKB-KW"/>
</dbReference>
<dbReference type="GeneID" id="36384688"/>
<reference evidence="3" key="3">
    <citation type="submission" date="2020-12" db="UniProtKB">
        <authorList>
            <consortium name="WormBaseParasite"/>
        </authorList>
    </citation>
    <scope>IDENTIFICATION</scope>
</reference>
<name>A0A090KXA2_STRRB</name>
<dbReference type="WBParaSite" id="SRAE_X000162100.1">
    <property type="protein sequence ID" value="SRAE_X000162100.1"/>
    <property type="gene ID" value="WBGene00267194"/>
</dbReference>
<dbReference type="InterPro" id="IPR036388">
    <property type="entry name" value="WH-like_DNA-bd_sf"/>
</dbReference>
<evidence type="ECO:0000313" key="2">
    <source>
        <dbReference type="Proteomes" id="UP000035682"/>
    </source>
</evidence>
<dbReference type="AlphaFoldDB" id="A0A090KXA2"/>
<dbReference type="RefSeq" id="XP_024499088.1">
    <property type="nucleotide sequence ID" value="XM_024651030.1"/>
</dbReference>
<proteinExistence type="predicted"/>
<keyword evidence="1" id="KW-0489">Methyltransferase</keyword>
<dbReference type="EMBL" id="LN609396">
    <property type="protein sequence ID" value="CEF59877.1"/>
    <property type="molecule type" value="Genomic_DNA"/>
</dbReference>
<protein>
    <submittedName>
        <fullName evidence="1 3">Histone-lysine N-methyltransferase SETMAR</fullName>
    </submittedName>
</protein>
<gene>
    <name evidence="1 3 4" type="ORF">SRAE_X000162100</name>
</gene>
<evidence type="ECO:0000313" key="3">
    <source>
        <dbReference type="WBParaSite" id="SRAE_X000162100.1"/>
    </source>
</evidence>
<dbReference type="WormBase" id="SRAE_X000162100">
    <property type="protein sequence ID" value="SRP03374"/>
    <property type="gene ID" value="WBGene00267194"/>
</dbReference>
<keyword evidence="2" id="KW-1185">Reference proteome</keyword>
<accession>A0A090KXA2</accession>
<dbReference type="OMA" id="MGAKHEI"/>
<dbReference type="OrthoDB" id="6137736at2759"/>
<dbReference type="GO" id="GO:0032259">
    <property type="term" value="P:methylation"/>
    <property type="evidence" value="ECO:0007669"/>
    <property type="project" value="UniProtKB-KW"/>
</dbReference>
<dbReference type="Proteomes" id="UP000035682">
    <property type="component" value="Unplaced"/>
</dbReference>
<evidence type="ECO:0000313" key="1">
    <source>
        <dbReference type="EMBL" id="CEF59877.1"/>
    </source>
</evidence>
<organism evidence="1">
    <name type="scientific">Strongyloides ratti</name>
    <name type="common">Parasitic roundworm</name>
    <dbReference type="NCBI Taxonomy" id="34506"/>
    <lineage>
        <taxon>Eukaryota</taxon>
        <taxon>Metazoa</taxon>
        <taxon>Ecdysozoa</taxon>
        <taxon>Nematoda</taxon>
        <taxon>Chromadorea</taxon>
        <taxon>Rhabditida</taxon>
        <taxon>Tylenchina</taxon>
        <taxon>Panagrolaimomorpha</taxon>
        <taxon>Strongyloidoidea</taxon>
        <taxon>Strongyloididae</taxon>
        <taxon>Strongyloides</taxon>
    </lineage>
</organism>
<reference evidence="2" key="2">
    <citation type="submission" date="2014-09" db="EMBL/GenBank/DDBJ databases">
        <authorList>
            <person name="Martin A.A."/>
        </authorList>
    </citation>
    <scope>NUCLEOTIDE SEQUENCE</scope>
    <source>
        <strain evidence="2">ED321</strain>
    </source>
</reference>
<dbReference type="CTD" id="36384688"/>
<keyword evidence="1" id="KW-0808">Transferase</keyword>